<dbReference type="InterPro" id="IPR035906">
    <property type="entry name" value="MetI-like_sf"/>
</dbReference>
<evidence type="ECO:0000259" key="8">
    <source>
        <dbReference type="PROSITE" id="PS50928"/>
    </source>
</evidence>
<evidence type="ECO:0000256" key="3">
    <source>
        <dbReference type="ARBA" id="ARBA00022475"/>
    </source>
</evidence>
<dbReference type="RefSeq" id="WP_006729085.1">
    <property type="nucleotide sequence ID" value="NZ_CP045664.1"/>
</dbReference>
<dbReference type="SUPFAM" id="SSF161098">
    <property type="entry name" value="MetI-like"/>
    <property type="match status" value="1"/>
</dbReference>
<dbReference type="PANTHER" id="PTHR43386">
    <property type="entry name" value="OLIGOPEPTIDE TRANSPORT SYSTEM PERMEASE PROTEIN APPC"/>
    <property type="match status" value="1"/>
</dbReference>
<feature type="transmembrane region" description="Helical" evidence="7">
    <location>
        <begin position="40"/>
        <end position="63"/>
    </location>
</feature>
<sequence length="309" mass="33512">MFSKKKKADVQATANNSTPDLPPSAIKVVAREIIKDKISLLAFLVIALIFATTFIGSFAFSVLHVDVTDTNIADAFYSWGQMGHILGTDDGGRDILNLLIVGGRNSIMIGLSVTFITEVIGLVVGVISGYYGGFIDAIIMRIIDFIQILPQLPIIIVLVSVIPNYNSVILVALISLFGWTGTTRYYRSFVLSQSGREYVLASKTSGSSDWQIMFREVLPNISSMIIIDVVLGVAGNIGIETALSFIGYGLPNSTPSLGTLIGFAQDPVNVTTRLWLWMPATVVLLALSLSFNYVGRALQRAGDARQREN</sequence>
<evidence type="ECO:0000256" key="5">
    <source>
        <dbReference type="ARBA" id="ARBA00022989"/>
    </source>
</evidence>
<dbReference type="Proteomes" id="UP000501676">
    <property type="component" value="Chromosome"/>
</dbReference>
<dbReference type="InterPro" id="IPR000515">
    <property type="entry name" value="MetI-like"/>
</dbReference>
<dbReference type="AlphaFoldDB" id="A0A6G7B9L4"/>
<evidence type="ECO:0000313" key="9">
    <source>
        <dbReference type="EMBL" id="QIH23641.1"/>
    </source>
</evidence>
<evidence type="ECO:0000256" key="6">
    <source>
        <dbReference type="ARBA" id="ARBA00023136"/>
    </source>
</evidence>
<reference evidence="9 10" key="1">
    <citation type="submission" date="2020-02" db="EMBL/GenBank/DDBJ databases">
        <title>Complete genome sequences of six Lactobacillus iners strains isolated from the human vagina.</title>
        <authorList>
            <person name="France M.T."/>
            <person name="Rutt L."/>
            <person name="Narina S."/>
            <person name="Arbaugh S."/>
            <person name="Humphrys M.S."/>
            <person name="Ma B."/>
            <person name="Hayward M.R."/>
            <person name="Relman D."/>
            <person name="Kwon D.S."/>
            <person name="Ravel J."/>
        </authorList>
    </citation>
    <scope>NUCLEOTIDE SEQUENCE [LARGE SCALE GENOMIC DNA]</scope>
    <source>
        <strain evidence="9 10">C0210C1</strain>
    </source>
</reference>
<feature type="transmembrane region" description="Helical" evidence="7">
    <location>
        <begin position="107"/>
        <end position="130"/>
    </location>
</feature>
<evidence type="ECO:0000256" key="4">
    <source>
        <dbReference type="ARBA" id="ARBA00022692"/>
    </source>
</evidence>
<dbReference type="Gene3D" id="1.10.3720.10">
    <property type="entry name" value="MetI-like"/>
    <property type="match status" value="1"/>
</dbReference>
<dbReference type="InterPro" id="IPR050366">
    <property type="entry name" value="BP-dependent_transpt_permease"/>
</dbReference>
<feature type="transmembrane region" description="Helical" evidence="7">
    <location>
        <begin position="274"/>
        <end position="295"/>
    </location>
</feature>
<dbReference type="GO" id="GO:0005886">
    <property type="term" value="C:plasma membrane"/>
    <property type="evidence" value="ECO:0007669"/>
    <property type="project" value="UniProtKB-SubCell"/>
</dbReference>
<dbReference type="GO" id="GO:0055085">
    <property type="term" value="P:transmembrane transport"/>
    <property type="evidence" value="ECO:0007669"/>
    <property type="project" value="InterPro"/>
</dbReference>
<evidence type="ECO:0000256" key="7">
    <source>
        <dbReference type="RuleBase" id="RU363032"/>
    </source>
</evidence>
<comment type="similarity">
    <text evidence="7">Belongs to the binding-protein-dependent transport system permease family.</text>
</comment>
<gene>
    <name evidence="9" type="ORF">G6Z83_02680</name>
</gene>
<evidence type="ECO:0000313" key="10">
    <source>
        <dbReference type="Proteomes" id="UP000501676"/>
    </source>
</evidence>
<comment type="subcellular location">
    <subcellularLocation>
        <location evidence="1 7">Cell membrane</location>
        <topology evidence="1 7">Multi-pass membrane protein</topology>
    </subcellularLocation>
</comment>
<keyword evidence="3" id="KW-1003">Cell membrane</keyword>
<dbReference type="PROSITE" id="PS50928">
    <property type="entry name" value="ABC_TM1"/>
    <property type="match status" value="1"/>
</dbReference>
<proteinExistence type="inferred from homology"/>
<organism evidence="9 10">
    <name type="scientific">Lactobacillus iners</name>
    <dbReference type="NCBI Taxonomy" id="147802"/>
    <lineage>
        <taxon>Bacteria</taxon>
        <taxon>Bacillati</taxon>
        <taxon>Bacillota</taxon>
        <taxon>Bacilli</taxon>
        <taxon>Lactobacillales</taxon>
        <taxon>Lactobacillaceae</taxon>
        <taxon>Lactobacillus</taxon>
    </lineage>
</organism>
<keyword evidence="5 7" id="KW-1133">Transmembrane helix</keyword>
<keyword evidence="2 7" id="KW-0813">Transport</keyword>
<dbReference type="EMBL" id="CP049228">
    <property type="protein sequence ID" value="QIH23641.1"/>
    <property type="molecule type" value="Genomic_DNA"/>
</dbReference>
<keyword evidence="4 7" id="KW-0812">Transmembrane</keyword>
<evidence type="ECO:0000256" key="2">
    <source>
        <dbReference type="ARBA" id="ARBA00022448"/>
    </source>
</evidence>
<evidence type="ECO:0000256" key="1">
    <source>
        <dbReference type="ARBA" id="ARBA00004651"/>
    </source>
</evidence>
<feature type="domain" description="ABC transmembrane type-1" evidence="8">
    <location>
        <begin position="103"/>
        <end position="295"/>
    </location>
</feature>
<dbReference type="Pfam" id="PF00528">
    <property type="entry name" value="BPD_transp_1"/>
    <property type="match status" value="1"/>
</dbReference>
<keyword evidence="6 7" id="KW-0472">Membrane</keyword>
<dbReference type="CDD" id="cd06261">
    <property type="entry name" value="TM_PBP2"/>
    <property type="match status" value="1"/>
</dbReference>
<accession>A0A6G7B9L4</accession>
<protein>
    <submittedName>
        <fullName evidence="9">ABC transporter permease</fullName>
    </submittedName>
</protein>
<name>A0A6G7B9L4_9LACO</name>
<dbReference type="PANTHER" id="PTHR43386:SF1">
    <property type="entry name" value="D,D-DIPEPTIDE TRANSPORT SYSTEM PERMEASE PROTEIN DDPC-RELATED"/>
    <property type="match status" value="1"/>
</dbReference>